<comment type="caution">
    <text evidence="2">The sequence shown here is derived from an EMBL/GenBank/DDBJ whole genome shotgun (WGS) entry which is preliminary data.</text>
</comment>
<evidence type="ECO:0000313" key="2">
    <source>
        <dbReference type="EMBL" id="MFM0005102.1"/>
    </source>
</evidence>
<feature type="chain" id="PRO_5047346344" evidence="1">
    <location>
        <begin position="29"/>
        <end position="149"/>
    </location>
</feature>
<name>A0ABW9B0W1_9BURK</name>
<organism evidence="2 3">
    <name type="scientific">Paraburkholderia dipogonis</name>
    <dbReference type="NCBI Taxonomy" id="1211383"/>
    <lineage>
        <taxon>Bacteria</taxon>
        <taxon>Pseudomonadati</taxon>
        <taxon>Pseudomonadota</taxon>
        <taxon>Betaproteobacteria</taxon>
        <taxon>Burkholderiales</taxon>
        <taxon>Burkholderiaceae</taxon>
        <taxon>Paraburkholderia</taxon>
    </lineage>
</organism>
<proteinExistence type="predicted"/>
<sequence length="149" mass="15540">MKRFHSSDALSIPIVVAALSLGAGNAIGGDVTSNSGNISAVFTRTTDVPVTMFAGSVLNFPVPFDVKKTSTLIIHVSLRGVANSEREYGVNCSGSTVTCEPFGSSELFHAGSRDQLSFTTVARNVPKGTGTVNLLVGANCTPHAQRQNN</sequence>
<evidence type="ECO:0000313" key="3">
    <source>
        <dbReference type="Proteomes" id="UP001629230"/>
    </source>
</evidence>
<keyword evidence="1" id="KW-0732">Signal</keyword>
<accession>A0ABW9B0W1</accession>
<evidence type="ECO:0000256" key="1">
    <source>
        <dbReference type="SAM" id="SignalP"/>
    </source>
</evidence>
<gene>
    <name evidence="2" type="ORF">PQR57_29335</name>
</gene>
<dbReference type="EMBL" id="JAQQEZ010000026">
    <property type="protein sequence ID" value="MFM0005102.1"/>
    <property type="molecule type" value="Genomic_DNA"/>
</dbReference>
<protein>
    <submittedName>
        <fullName evidence="2">Uncharacterized protein</fullName>
    </submittedName>
</protein>
<feature type="signal peptide" evidence="1">
    <location>
        <begin position="1"/>
        <end position="28"/>
    </location>
</feature>
<keyword evidence="3" id="KW-1185">Reference proteome</keyword>
<reference evidence="2 3" key="1">
    <citation type="journal article" date="2024" name="Chem. Sci.">
        <title>Discovery of megapolipeptins by genome mining of a Burkholderiales bacteria collection.</title>
        <authorList>
            <person name="Paulo B.S."/>
            <person name="Recchia M.J.J."/>
            <person name="Lee S."/>
            <person name="Fergusson C.H."/>
            <person name="Romanowski S.B."/>
            <person name="Hernandez A."/>
            <person name="Krull N."/>
            <person name="Liu D.Y."/>
            <person name="Cavanagh H."/>
            <person name="Bos A."/>
            <person name="Gray C.A."/>
            <person name="Murphy B.T."/>
            <person name="Linington R.G."/>
            <person name="Eustaquio A.S."/>
        </authorList>
    </citation>
    <scope>NUCLEOTIDE SEQUENCE [LARGE SCALE GENOMIC DNA]</scope>
    <source>
        <strain evidence="2 3">RL17-350-BIC-A</strain>
    </source>
</reference>
<dbReference type="Proteomes" id="UP001629230">
    <property type="component" value="Unassembled WGS sequence"/>
</dbReference>
<dbReference type="RefSeq" id="WP_408179871.1">
    <property type="nucleotide sequence ID" value="NZ_JAQQEZ010000026.1"/>
</dbReference>